<dbReference type="SUPFAM" id="SSF53807">
    <property type="entry name" value="Helical backbone' metal receptor"/>
    <property type="match status" value="1"/>
</dbReference>
<accession>A0ABU3PYL7</accession>
<evidence type="ECO:0000256" key="1">
    <source>
        <dbReference type="ARBA" id="ARBA00008814"/>
    </source>
</evidence>
<reference evidence="4 5" key="1">
    <citation type="submission" date="2023-08" db="EMBL/GenBank/DDBJ databases">
        <title>Nocardioides seae sp. nov., a bacterium isolated from a soil.</title>
        <authorList>
            <person name="Wang X."/>
        </authorList>
    </citation>
    <scope>NUCLEOTIDE SEQUENCE [LARGE SCALE GENOMIC DNA]</scope>
    <source>
        <strain evidence="4 5">YZH12</strain>
    </source>
</reference>
<name>A0ABU3PYL7_9ACTN</name>
<organism evidence="4 5">
    <name type="scientific">Nocardioides imazamoxiresistens</name>
    <dbReference type="NCBI Taxonomy" id="3231893"/>
    <lineage>
        <taxon>Bacteria</taxon>
        <taxon>Bacillati</taxon>
        <taxon>Actinomycetota</taxon>
        <taxon>Actinomycetes</taxon>
        <taxon>Propionibacteriales</taxon>
        <taxon>Nocardioidaceae</taxon>
        <taxon>Nocardioides</taxon>
    </lineage>
</organism>
<evidence type="ECO:0000313" key="5">
    <source>
        <dbReference type="Proteomes" id="UP001268542"/>
    </source>
</evidence>
<dbReference type="InterPro" id="IPR050902">
    <property type="entry name" value="ABC_Transporter_SBP"/>
</dbReference>
<feature type="domain" description="Fe/B12 periplasmic-binding" evidence="3">
    <location>
        <begin position="65"/>
        <end position="338"/>
    </location>
</feature>
<dbReference type="PROSITE" id="PS50983">
    <property type="entry name" value="FE_B12_PBP"/>
    <property type="match status" value="1"/>
</dbReference>
<proteinExistence type="inferred from homology"/>
<dbReference type="PANTHER" id="PTHR30535">
    <property type="entry name" value="VITAMIN B12-BINDING PROTEIN"/>
    <property type="match status" value="1"/>
</dbReference>
<evidence type="ECO:0000256" key="2">
    <source>
        <dbReference type="SAM" id="SignalP"/>
    </source>
</evidence>
<sequence>MSTRARPTLRPALPLTAALACGVLLAGCAGAPAAEDRAAAGDPDLFPVEVTACGFTTTLEAPPEAAVTLNQGATEVLLALGLEDRMAGTAYLDDQVADAHAAAYDEVPVLAATYPSREELLGASPDFVYASYVSAFGDEVAGSQDELAEGGVASYLSPFGCPDASDVAATSWDSVWSEVEAVGDVFGVPERAAELRATQEQTLTDLEAAAVGAGTRVFWFDSGEDAALAGAGDGGPQLVVEATGAENVFADVEGNWSEVPWEDVVAADPDVIALADASWSSAEEKIAFLEADPVLSELRAVREGAYVTVPYSASTPGVRLAEGAATLAEGLEALGAQG</sequence>
<dbReference type="Gene3D" id="3.40.50.1980">
    <property type="entry name" value="Nitrogenase molybdenum iron protein domain"/>
    <property type="match status" value="2"/>
</dbReference>
<dbReference type="EMBL" id="JAVYII010000006">
    <property type="protein sequence ID" value="MDT9594271.1"/>
    <property type="molecule type" value="Genomic_DNA"/>
</dbReference>
<dbReference type="PANTHER" id="PTHR30535:SF7">
    <property type="entry name" value="IRON(III) DICITRATE-BINDING PROTEIN"/>
    <property type="match status" value="1"/>
</dbReference>
<dbReference type="RefSeq" id="WP_315733849.1">
    <property type="nucleotide sequence ID" value="NZ_JAVYII010000006.1"/>
</dbReference>
<dbReference type="Proteomes" id="UP001268542">
    <property type="component" value="Unassembled WGS sequence"/>
</dbReference>
<evidence type="ECO:0000259" key="3">
    <source>
        <dbReference type="PROSITE" id="PS50983"/>
    </source>
</evidence>
<comment type="similarity">
    <text evidence="1">Belongs to the bacterial solute-binding protein 8 family.</text>
</comment>
<feature type="chain" id="PRO_5046944134" evidence="2">
    <location>
        <begin position="27"/>
        <end position="338"/>
    </location>
</feature>
<dbReference type="Pfam" id="PF01497">
    <property type="entry name" value="Peripla_BP_2"/>
    <property type="match status" value="1"/>
</dbReference>
<dbReference type="PROSITE" id="PS51257">
    <property type="entry name" value="PROKAR_LIPOPROTEIN"/>
    <property type="match status" value="1"/>
</dbReference>
<feature type="signal peptide" evidence="2">
    <location>
        <begin position="1"/>
        <end position="26"/>
    </location>
</feature>
<dbReference type="InterPro" id="IPR002491">
    <property type="entry name" value="ABC_transptr_periplasmic_BD"/>
</dbReference>
<keyword evidence="5" id="KW-1185">Reference proteome</keyword>
<comment type="caution">
    <text evidence="4">The sequence shown here is derived from an EMBL/GenBank/DDBJ whole genome shotgun (WGS) entry which is preliminary data.</text>
</comment>
<evidence type="ECO:0000313" key="4">
    <source>
        <dbReference type="EMBL" id="MDT9594271.1"/>
    </source>
</evidence>
<keyword evidence="2" id="KW-0732">Signal</keyword>
<gene>
    <name evidence="4" type="ORF">RDV89_14400</name>
</gene>
<protein>
    <submittedName>
        <fullName evidence="4">ABC transporter substrate-binding protein</fullName>
    </submittedName>
</protein>